<dbReference type="OrthoDB" id="9790352at2"/>
<evidence type="ECO:0000313" key="15">
    <source>
        <dbReference type="EMBL" id="PQA58390.1"/>
    </source>
</evidence>
<dbReference type="UniPathway" id="UPA00034">
    <property type="reaction ID" value="UER00018"/>
</dbReference>
<dbReference type="InterPro" id="IPR000846">
    <property type="entry name" value="DapB_N"/>
</dbReference>
<dbReference type="GO" id="GO:0050661">
    <property type="term" value="F:NADP binding"/>
    <property type="evidence" value="ECO:0007669"/>
    <property type="project" value="UniProtKB-UniRule"/>
</dbReference>
<evidence type="ECO:0000256" key="8">
    <source>
        <dbReference type="ARBA" id="ARBA00037922"/>
    </source>
</evidence>
<comment type="catalytic activity">
    <reaction evidence="11 12">
        <text>(S)-2,3,4,5-tetrahydrodipicolinate + NAD(+) + H2O = (2S,4S)-4-hydroxy-2,3,4,5-tetrahydrodipicolinate + NADH + H(+)</text>
        <dbReference type="Rhea" id="RHEA:35323"/>
        <dbReference type="ChEBI" id="CHEBI:15377"/>
        <dbReference type="ChEBI" id="CHEBI:15378"/>
        <dbReference type="ChEBI" id="CHEBI:16845"/>
        <dbReference type="ChEBI" id="CHEBI:57540"/>
        <dbReference type="ChEBI" id="CHEBI:57945"/>
        <dbReference type="ChEBI" id="CHEBI:67139"/>
        <dbReference type="EC" id="1.17.1.8"/>
    </reaction>
</comment>
<dbReference type="Gene3D" id="3.40.50.720">
    <property type="entry name" value="NAD(P)-binding Rossmann-like Domain"/>
    <property type="match status" value="1"/>
</dbReference>
<keyword evidence="6 12" id="KW-0520">NAD</keyword>
<feature type="binding site" evidence="12">
    <location>
        <begin position="100"/>
        <end position="103"/>
    </location>
    <ligand>
        <name>NAD(+)</name>
        <dbReference type="ChEBI" id="CHEBI:57540"/>
    </ligand>
</feature>
<comment type="catalytic activity">
    <reaction evidence="10 12">
        <text>(S)-2,3,4,5-tetrahydrodipicolinate + NADP(+) + H2O = (2S,4S)-4-hydroxy-2,3,4,5-tetrahydrodipicolinate + NADPH + H(+)</text>
        <dbReference type="Rhea" id="RHEA:35331"/>
        <dbReference type="ChEBI" id="CHEBI:15377"/>
        <dbReference type="ChEBI" id="CHEBI:15378"/>
        <dbReference type="ChEBI" id="CHEBI:16845"/>
        <dbReference type="ChEBI" id="CHEBI:57783"/>
        <dbReference type="ChEBI" id="CHEBI:58349"/>
        <dbReference type="ChEBI" id="CHEBI:67139"/>
        <dbReference type="EC" id="1.17.1.8"/>
    </reaction>
</comment>
<comment type="pathway">
    <text evidence="8 12">Amino-acid biosynthesis; L-lysine biosynthesis via DAP pathway; (S)-tetrahydrodipicolinate from L-aspartate: step 4/4.</text>
</comment>
<dbReference type="SUPFAM" id="SSF51735">
    <property type="entry name" value="NAD(P)-binding Rossmann-fold domains"/>
    <property type="match status" value="1"/>
</dbReference>
<evidence type="ECO:0000259" key="13">
    <source>
        <dbReference type="Pfam" id="PF01113"/>
    </source>
</evidence>
<evidence type="ECO:0000256" key="6">
    <source>
        <dbReference type="ARBA" id="ARBA00023027"/>
    </source>
</evidence>
<evidence type="ECO:0000256" key="1">
    <source>
        <dbReference type="ARBA" id="ARBA00006642"/>
    </source>
</evidence>
<keyword evidence="5 12" id="KW-0560">Oxidoreductase</keyword>
<dbReference type="EMBL" id="PTRA01000001">
    <property type="protein sequence ID" value="PQA58390.1"/>
    <property type="molecule type" value="Genomic_DNA"/>
</dbReference>
<keyword evidence="2 12" id="KW-0028">Amino-acid biosynthesis</keyword>
<evidence type="ECO:0000256" key="12">
    <source>
        <dbReference type="HAMAP-Rule" id="MF_00102"/>
    </source>
</evidence>
<comment type="caution">
    <text evidence="15">The sequence shown here is derived from an EMBL/GenBank/DDBJ whole genome shotgun (WGS) entry which is preliminary data.</text>
</comment>
<comment type="caution">
    <text evidence="12">Was originally thought to be a dihydrodipicolinate reductase (DHDPR), catalyzing the conversion of dihydrodipicolinate to tetrahydrodipicolinate. However, it was shown in E.coli that the substrate of the enzymatic reaction is not dihydrodipicolinate (DHDP) but in fact (2S,4S)-4-hydroxy-2,3,4,5-tetrahydrodipicolinic acid (HTPA), the product released by the DapA-catalyzed reaction.</text>
</comment>
<comment type="subunit">
    <text evidence="12">Homotetramer.</text>
</comment>
<comment type="function">
    <text evidence="12">Catalyzes the conversion of 4-hydroxy-tetrahydrodipicolinate (HTPA) to tetrahydrodipicolinate.</text>
</comment>
<dbReference type="Pfam" id="PF01113">
    <property type="entry name" value="DapB_N"/>
    <property type="match status" value="1"/>
</dbReference>
<evidence type="ECO:0000256" key="4">
    <source>
        <dbReference type="ARBA" id="ARBA00022915"/>
    </source>
</evidence>
<dbReference type="NCBIfam" id="TIGR00036">
    <property type="entry name" value="dapB"/>
    <property type="match status" value="1"/>
</dbReference>
<feature type="active site" description="Proton donor/acceptor" evidence="12">
    <location>
        <position position="135"/>
    </location>
</feature>
<dbReference type="HAMAP" id="MF_00102">
    <property type="entry name" value="DapB"/>
    <property type="match status" value="1"/>
</dbReference>
<dbReference type="GO" id="GO:0009089">
    <property type="term" value="P:lysine biosynthetic process via diaminopimelate"/>
    <property type="evidence" value="ECO:0007669"/>
    <property type="project" value="UniProtKB-UniRule"/>
</dbReference>
<keyword evidence="16" id="KW-1185">Reference proteome</keyword>
<protein>
    <recommendedName>
        <fullName evidence="9 12">4-hydroxy-tetrahydrodipicolinate reductase</fullName>
        <shortName evidence="12">HTPA reductase</shortName>
        <ecNumber evidence="9 12">1.17.1.8</ecNumber>
    </recommendedName>
</protein>
<reference evidence="16" key="1">
    <citation type="submission" date="2018-02" db="EMBL/GenBank/DDBJ databases">
        <title>Genome sequencing of Solimonas sp. HR-BB.</title>
        <authorList>
            <person name="Lee Y."/>
            <person name="Jeon C.O."/>
        </authorList>
    </citation>
    <scope>NUCLEOTIDE SEQUENCE [LARGE SCALE GENOMIC DNA]</scope>
    <source>
        <strain evidence="16">HR-U</strain>
    </source>
</reference>
<dbReference type="Gene3D" id="3.30.360.10">
    <property type="entry name" value="Dihydrodipicolinate Reductase, domain 2"/>
    <property type="match status" value="1"/>
</dbReference>
<feature type="binding site" evidence="12">
    <location>
        <begin position="75"/>
        <end position="77"/>
    </location>
    <ligand>
        <name>NAD(+)</name>
        <dbReference type="ChEBI" id="CHEBI:57540"/>
    </ligand>
</feature>
<sequence>MRIVLLGYGKMGKVIEGIALERGHEIVGRIDETNRADFASFSPATADVVIEFSHPTAALQNLKDSIGQGLPTVCGTTGWLEHRSEIEALTAKTSGAFFYASNYSIGVNLFFRLNQQLAKLISPYSEYQVEMTEIHHIHKKDAPSGTAITLAEGILEVNNRLSQWALEEGDGRSTLPIKALREGEVPGTHVVTYESAVDSIEIKHTAHNRQGFALGAVVAAEWLVGKVGVFGMDDLLGV</sequence>
<evidence type="ECO:0000256" key="2">
    <source>
        <dbReference type="ARBA" id="ARBA00022605"/>
    </source>
</evidence>
<organism evidence="15 16">
    <name type="scientific">Siphonobacter curvatus</name>
    <dbReference type="NCBI Taxonomy" id="2094562"/>
    <lineage>
        <taxon>Bacteria</taxon>
        <taxon>Pseudomonadati</taxon>
        <taxon>Bacteroidota</taxon>
        <taxon>Cytophagia</taxon>
        <taxon>Cytophagales</taxon>
        <taxon>Cytophagaceae</taxon>
        <taxon>Siphonobacter</taxon>
    </lineage>
</organism>
<evidence type="ECO:0000256" key="5">
    <source>
        <dbReference type="ARBA" id="ARBA00023002"/>
    </source>
</evidence>
<comment type="subcellular location">
    <subcellularLocation>
        <location evidence="12">Cytoplasm</location>
    </subcellularLocation>
</comment>
<dbReference type="EC" id="1.17.1.8" evidence="9 12"/>
<feature type="active site" description="Proton donor" evidence="12">
    <location>
        <position position="139"/>
    </location>
</feature>
<dbReference type="PANTHER" id="PTHR20836:SF0">
    <property type="entry name" value="4-HYDROXY-TETRAHYDRODIPICOLINATE REDUCTASE 1, CHLOROPLASTIC-RELATED"/>
    <property type="match status" value="1"/>
</dbReference>
<evidence type="ECO:0000256" key="7">
    <source>
        <dbReference type="ARBA" id="ARBA00023154"/>
    </source>
</evidence>
<dbReference type="RefSeq" id="WP_094812343.1">
    <property type="nucleotide sequence ID" value="NZ_PTRA01000001.1"/>
</dbReference>
<comment type="caution">
    <text evidence="12">Lacks conserved residue(s) required for the propagation of feature annotation.</text>
</comment>
<dbReference type="Pfam" id="PF05173">
    <property type="entry name" value="DapB_C"/>
    <property type="match status" value="1"/>
</dbReference>
<dbReference type="GO" id="GO:0019877">
    <property type="term" value="P:diaminopimelate biosynthetic process"/>
    <property type="evidence" value="ECO:0007669"/>
    <property type="project" value="UniProtKB-UniRule"/>
</dbReference>
<dbReference type="InterPro" id="IPR023940">
    <property type="entry name" value="DHDPR_bac"/>
</dbReference>
<keyword evidence="3 12" id="KW-0521">NADP</keyword>
<accession>A0A2S7ILF4</accession>
<evidence type="ECO:0000256" key="3">
    <source>
        <dbReference type="ARBA" id="ARBA00022857"/>
    </source>
</evidence>
<comment type="similarity">
    <text evidence="1 12">Belongs to the DapB family.</text>
</comment>
<dbReference type="GO" id="GO:0016726">
    <property type="term" value="F:oxidoreductase activity, acting on CH or CH2 groups, NAD or NADP as acceptor"/>
    <property type="evidence" value="ECO:0007669"/>
    <property type="project" value="UniProtKB-UniRule"/>
</dbReference>
<name>A0A2S7ILF4_9BACT</name>
<dbReference type="PIRSF" id="PIRSF000161">
    <property type="entry name" value="DHPR"/>
    <property type="match status" value="1"/>
</dbReference>
<feature type="domain" description="Dihydrodipicolinate reductase C-terminal" evidence="14">
    <location>
        <begin position="106"/>
        <end position="236"/>
    </location>
</feature>
<dbReference type="InterPro" id="IPR036291">
    <property type="entry name" value="NAD(P)-bd_dom_sf"/>
</dbReference>
<evidence type="ECO:0000259" key="14">
    <source>
        <dbReference type="Pfam" id="PF05173"/>
    </source>
</evidence>
<feature type="binding site" evidence="12">
    <location>
        <begin position="145"/>
        <end position="146"/>
    </location>
    <ligand>
        <name>(S)-2,3,4,5-tetrahydrodipicolinate</name>
        <dbReference type="ChEBI" id="CHEBI:16845"/>
    </ligand>
</feature>
<dbReference type="PANTHER" id="PTHR20836">
    <property type="entry name" value="DIHYDRODIPICOLINATE REDUCTASE"/>
    <property type="match status" value="1"/>
</dbReference>
<gene>
    <name evidence="12 15" type="primary">dapB</name>
    <name evidence="15" type="ORF">C5O19_01570</name>
</gene>
<keyword evidence="4 12" id="KW-0220">Diaminopimelate biosynthesis</keyword>
<dbReference type="GO" id="GO:0005829">
    <property type="term" value="C:cytosol"/>
    <property type="evidence" value="ECO:0007669"/>
    <property type="project" value="TreeGrafter"/>
</dbReference>
<evidence type="ECO:0000256" key="11">
    <source>
        <dbReference type="ARBA" id="ARBA00049396"/>
    </source>
</evidence>
<evidence type="ECO:0000313" key="16">
    <source>
        <dbReference type="Proteomes" id="UP000239590"/>
    </source>
</evidence>
<feature type="domain" description="Dihydrodipicolinate reductase N-terminal" evidence="13">
    <location>
        <begin position="1"/>
        <end position="103"/>
    </location>
</feature>
<dbReference type="InterPro" id="IPR022663">
    <property type="entry name" value="DapB_C"/>
</dbReference>
<dbReference type="SUPFAM" id="SSF55347">
    <property type="entry name" value="Glyceraldehyde-3-phosphate dehydrogenase-like, C-terminal domain"/>
    <property type="match status" value="1"/>
</dbReference>
<dbReference type="GO" id="GO:0008839">
    <property type="term" value="F:4-hydroxy-tetrahydrodipicolinate reductase"/>
    <property type="evidence" value="ECO:0007669"/>
    <property type="project" value="UniProtKB-UniRule"/>
</dbReference>
<feature type="binding site" evidence="12">
    <location>
        <position position="32"/>
    </location>
    <ligand>
        <name>NAD(+)</name>
        <dbReference type="ChEBI" id="CHEBI:57540"/>
    </ligand>
</feature>
<keyword evidence="12" id="KW-0963">Cytoplasm</keyword>
<evidence type="ECO:0000256" key="10">
    <source>
        <dbReference type="ARBA" id="ARBA00049080"/>
    </source>
</evidence>
<feature type="binding site" evidence="12">
    <location>
        <position position="35"/>
    </location>
    <ligand>
        <name>NADP(+)</name>
        <dbReference type="ChEBI" id="CHEBI:58349"/>
    </ligand>
</feature>
<evidence type="ECO:0000256" key="9">
    <source>
        <dbReference type="ARBA" id="ARBA00038983"/>
    </source>
</evidence>
<dbReference type="AlphaFoldDB" id="A0A2S7ILF4"/>
<keyword evidence="7 12" id="KW-0457">Lysine biosynthesis</keyword>
<dbReference type="Proteomes" id="UP000239590">
    <property type="component" value="Unassembled WGS sequence"/>
</dbReference>
<dbReference type="GO" id="GO:0051287">
    <property type="term" value="F:NAD binding"/>
    <property type="evidence" value="ECO:0007669"/>
    <property type="project" value="UniProtKB-UniRule"/>
</dbReference>
<feature type="binding site" evidence="12">
    <location>
        <position position="136"/>
    </location>
    <ligand>
        <name>(S)-2,3,4,5-tetrahydrodipicolinate</name>
        <dbReference type="ChEBI" id="CHEBI:16845"/>
    </ligand>
</feature>
<proteinExistence type="inferred from homology"/>